<dbReference type="Gene3D" id="3.50.50.60">
    <property type="entry name" value="FAD/NAD(P)-binding domain"/>
    <property type="match status" value="1"/>
</dbReference>
<evidence type="ECO:0000313" key="5">
    <source>
        <dbReference type="EMBL" id="SEM33025.1"/>
    </source>
</evidence>
<keyword evidence="6" id="KW-1185">Reference proteome</keyword>
<reference evidence="6" key="1">
    <citation type="submission" date="2016-10" db="EMBL/GenBank/DDBJ databases">
        <authorList>
            <person name="Varghese N."/>
        </authorList>
    </citation>
    <scope>NUCLEOTIDE SEQUENCE [LARGE SCALE GENOMIC DNA]</scope>
    <source>
        <strain evidence="6">DSM 45096 / BCRC 16803 / CGMCC 4.1857 / CIP 109030 / JCM 12277 / KCTC 19219 / NBRC 100920 / 33214</strain>
    </source>
</reference>
<sequence length="499" mass="53295">MGEHAMDTALNTTRNLDYDVLVVGAGPTGLLLAGDVAAAGLRVAVLERRVEESQLTRAFAVHARTLEELDARGLAEELLETGARLQSLSIFGAVKVDMSRLPSRFPELLITPQYQTERVLLRRALDAGATVLRGAEVTALRQDADGVELDARIDGQVVTYRAAYAVGSDGVRSTVRQLLGVDYPGESAISSVMLADVQLDTTPEEVLTVGASKEGFAFLAPYGDGWYRILAWDRSAQLPDSAPVDFDALCRLVTTVLGKDYGLRDPRFVSRFHSDERQATTYRVGRVFLAGDAAHCHSPAGGQGMNTGLQDAANLGWKLVAAVRGWAAPGLLDSYQAERHPVGAHVLRTSGGLLRIAIGQSAPLRLARALAKAFGPHLTPLARRGGLEVSGISVSYRDQAPAGSHRLVGDRAADVPLAADPDDKGPTRLYEALREGRFVLAGPSSASLPEDWSDRVVSATAPSLTHEWVLVRPDGYVAWAADNPSAEQLQAGLSGWLGE</sequence>
<dbReference type="Proteomes" id="UP000183015">
    <property type="component" value="Unassembled WGS sequence"/>
</dbReference>
<dbReference type="PRINTS" id="PR00420">
    <property type="entry name" value="RNGMNOXGNASE"/>
</dbReference>
<comment type="cofactor">
    <cofactor evidence="1">
        <name>FAD</name>
        <dbReference type="ChEBI" id="CHEBI:57692"/>
    </cofactor>
</comment>
<evidence type="ECO:0000259" key="4">
    <source>
        <dbReference type="Pfam" id="PF01494"/>
    </source>
</evidence>
<dbReference type="STRING" id="235985.SAMN05414137_12415"/>
<evidence type="ECO:0000313" key="6">
    <source>
        <dbReference type="Proteomes" id="UP000183015"/>
    </source>
</evidence>
<dbReference type="PANTHER" id="PTHR43004">
    <property type="entry name" value="TRK SYSTEM POTASSIUM UPTAKE PROTEIN"/>
    <property type="match status" value="1"/>
</dbReference>
<dbReference type="Gene3D" id="3.40.30.120">
    <property type="match status" value="1"/>
</dbReference>
<feature type="domain" description="FAD-binding" evidence="4">
    <location>
        <begin position="17"/>
        <end position="349"/>
    </location>
</feature>
<dbReference type="SUPFAM" id="SSF51905">
    <property type="entry name" value="FAD/NAD(P)-binding domain"/>
    <property type="match status" value="1"/>
</dbReference>
<proteinExistence type="predicted"/>
<dbReference type="InterPro" id="IPR036188">
    <property type="entry name" value="FAD/NAD-bd_sf"/>
</dbReference>
<dbReference type="Pfam" id="PF01494">
    <property type="entry name" value="FAD_binding_3"/>
    <property type="match status" value="1"/>
</dbReference>
<dbReference type="AlphaFoldDB" id="A0A1H7XH79"/>
<dbReference type="EMBL" id="FOAZ01000024">
    <property type="protein sequence ID" value="SEM33025.1"/>
    <property type="molecule type" value="Genomic_DNA"/>
</dbReference>
<accession>A0A1H7XH79</accession>
<keyword evidence="3" id="KW-0274">FAD</keyword>
<evidence type="ECO:0000256" key="1">
    <source>
        <dbReference type="ARBA" id="ARBA00001974"/>
    </source>
</evidence>
<dbReference type="Pfam" id="PF21274">
    <property type="entry name" value="Rng_hyd_C"/>
    <property type="match status" value="1"/>
</dbReference>
<dbReference type="Gene3D" id="3.30.70.2450">
    <property type="match status" value="1"/>
</dbReference>
<dbReference type="GO" id="GO:0071949">
    <property type="term" value="F:FAD binding"/>
    <property type="evidence" value="ECO:0007669"/>
    <property type="project" value="InterPro"/>
</dbReference>
<keyword evidence="2" id="KW-0285">Flavoprotein</keyword>
<dbReference type="GO" id="GO:0016709">
    <property type="term" value="F:oxidoreductase activity, acting on paired donors, with incorporation or reduction of molecular oxygen, NAD(P)H as one donor, and incorporation of one atom of oxygen"/>
    <property type="evidence" value="ECO:0007669"/>
    <property type="project" value="UniProtKB-ARBA"/>
</dbReference>
<protein>
    <submittedName>
        <fullName evidence="5">2-polyprenyl-6-methoxyphenol hydroxylase</fullName>
    </submittedName>
</protein>
<dbReference type="eggNOG" id="COG0654">
    <property type="taxonomic scope" value="Bacteria"/>
</dbReference>
<organism evidence="5 6">
    <name type="scientific">Streptacidiphilus jiangxiensis</name>
    <dbReference type="NCBI Taxonomy" id="235985"/>
    <lineage>
        <taxon>Bacteria</taxon>
        <taxon>Bacillati</taxon>
        <taxon>Actinomycetota</taxon>
        <taxon>Actinomycetes</taxon>
        <taxon>Kitasatosporales</taxon>
        <taxon>Streptomycetaceae</taxon>
        <taxon>Streptacidiphilus</taxon>
    </lineage>
</organism>
<dbReference type="InterPro" id="IPR002938">
    <property type="entry name" value="FAD-bd"/>
</dbReference>
<dbReference type="InterPro" id="IPR050641">
    <property type="entry name" value="RIFMO-like"/>
</dbReference>
<evidence type="ECO:0000256" key="2">
    <source>
        <dbReference type="ARBA" id="ARBA00022630"/>
    </source>
</evidence>
<dbReference type="PANTHER" id="PTHR43004:SF19">
    <property type="entry name" value="BINDING MONOOXYGENASE, PUTATIVE (JCVI)-RELATED"/>
    <property type="match status" value="1"/>
</dbReference>
<evidence type="ECO:0000256" key="3">
    <source>
        <dbReference type="ARBA" id="ARBA00022827"/>
    </source>
</evidence>
<name>A0A1H7XH79_STRJI</name>
<gene>
    <name evidence="5" type="ORF">SAMN05414137_12415</name>
</gene>